<dbReference type="Proteomes" id="UP000152300">
    <property type="component" value="Segment"/>
</dbReference>
<dbReference type="Proteomes" id="UP000136698">
    <property type="component" value="Segment"/>
</dbReference>
<dbReference type="EMBL" id="KM875472">
    <property type="protein sequence ID" value="AKC03477.1"/>
    <property type="molecule type" value="Genomic_DNA"/>
</dbReference>
<name>A0A0E3T779_9POXV</name>
<keyword evidence="1" id="KW-0812">Transmembrane</keyword>
<proteinExistence type="predicted"/>
<keyword evidence="1" id="KW-0472">Membrane</keyword>
<sequence length="129" mass="13834">MATDKAAPVVNLTPVFVEPTIAHSLLRSEPYLTLVVLELLLALALTYLFFGDELRSALRGRRRVPAPLDAYGEASLACDGDALMIELPGGRLPALALDGRPVAFPGCDGVLRRINGTRKVRLVDVLGRG</sequence>
<evidence type="ECO:0000313" key="4">
    <source>
        <dbReference type="EMBL" id="AKC03477.1"/>
    </source>
</evidence>
<feature type="transmembrane region" description="Helical" evidence="1">
    <location>
        <begin position="31"/>
        <end position="50"/>
    </location>
</feature>
<keyword evidence="1" id="KW-1133">Transmembrane helix</keyword>
<gene>
    <name evidence="2" type="ORF">BVTX09c15_051</name>
    <name evidence="4" type="ORF">BVTX09c1_051</name>
    <name evidence="3" type="ORF">BVTX09c5_051</name>
</gene>
<accession>A0A0E3T779</accession>
<organism evidence="2 6">
    <name type="scientific">Bovine papular stomatitis virus</name>
    <dbReference type="NCBI Taxonomy" id="129727"/>
    <lineage>
        <taxon>Viruses</taxon>
        <taxon>Varidnaviria</taxon>
        <taxon>Bamfordvirae</taxon>
        <taxon>Nucleocytoviricota</taxon>
        <taxon>Pokkesviricetes</taxon>
        <taxon>Chitovirales</taxon>
        <taxon>Poxviridae</taxon>
        <taxon>Chordopoxvirinae</taxon>
        <taxon>Parapoxvirus</taxon>
        <taxon>Parapoxvirus bovinestomatitis</taxon>
    </lineage>
</organism>
<dbReference type="EMBL" id="KM875471">
    <property type="protein sequence ID" value="AKC03349.1"/>
    <property type="molecule type" value="Genomic_DNA"/>
</dbReference>
<evidence type="ECO:0000313" key="3">
    <source>
        <dbReference type="EMBL" id="AKC03349.1"/>
    </source>
</evidence>
<protein>
    <submittedName>
        <fullName evidence="2">Putative membrane protein</fullName>
    </submittedName>
</protein>
<dbReference type="Pfam" id="PF04872">
    <property type="entry name" value="Pox_L5"/>
    <property type="match status" value="1"/>
</dbReference>
<dbReference type="Proteomes" id="UP000163391">
    <property type="component" value="Segment"/>
</dbReference>
<dbReference type="EMBL" id="KM875470">
    <property type="protein sequence ID" value="AKC03220.1"/>
    <property type="molecule type" value="Genomic_DNA"/>
</dbReference>
<evidence type="ECO:0000313" key="2">
    <source>
        <dbReference type="EMBL" id="AKC03220.1"/>
    </source>
</evidence>
<dbReference type="InterPro" id="IPR006956">
    <property type="entry name" value="Poxvirus_L5"/>
</dbReference>
<reference evidence="5 6" key="1">
    <citation type="journal article" date="2015" name="Arch. Virol.">
        <title>Coinfection with multiple strains of bovine papular stomatitis virus.</title>
        <authorList>
            <person name="Huang T."/>
            <person name="Tulman E.R."/>
            <person name="Diel D.G."/>
            <person name="Khatiwada S."/>
            <person name="Sims W."/>
            <person name="Edwards J.F."/>
            <person name="Wen X."/>
            <person name="Kutish G.F."/>
            <person name="Rock D.L."/>
            <person name="Delhon G."/>
        </authorList>
    </citation>
    <scope>NUCLEOTIDE SEQUENCE [LARGE SCALE GENOMIC DNA]</scope>
    <source>
        <strain evidence="4">BV-TX09c1</strain>
        <strain evidence="2">BV-TX09c15</strain>
        <strain evidence="3">BV-TX09c5</strain>
    </source>
</reference>
<evidence type="ECO:0000313" key="6">
    <source>
        <dbReference type="Proteomes" id="UP000152300"/>
    </source>
</evidence>
<evidence type="ECO:0000256" key="1">
    <source>
        <dbReference type="SAM" id="Phobius"/>
    </source>
</evidence>
<evidence type="ECO:0000313" key="5">
    <source>
        <dbReference type="Proteomes" id="UP000136698"/>
    </source>
</evidence>